<dbReference type="OrthoDB" id="9553474at2"/>
<protein>
    <submittedName>
        <fullName evidence="2">Uncharacterized protein</fullName>
    </submittedName>
</protein>
<dbReference type="RefSeq" id="WP_139698864.1">
    <property type="nucleotide sequence ID" value="NZ_CP074074.1"/>
</dbReference>
<proteinExistence type="predicted"/>
<keyword evidence="1" id="KW-0472">Membrane</keyword>
<keyword evidence="3" id="KW-1185">Reference proteome</keyword>
<evidence type="ECO:0000313" key="2">
    <source>
        <dbReference type="EMBL" id="TNJ41082.1"/>
    </source>
</evidence>
<evidence type="ECO:0000256" key="1">
    <source>
        <dbReference type="SAM" id="Phobius"/>
    </source>
</evidence>
<reference evidence="2 3" key="1">
    <citation type="submission" date="2019-05" db="EMBL/GenBank/DDBJ databases">
        <title>Tamlana fucoidanivorans sp. nov., isolated from the surface of algae collected from Fujian province in China.</title>
        <authorList>
            <person name="Li J."/>
        </authorList>
    </citation>
    <scope>NUCLEOTIDE SEQUENCE [LARGE SCALE GENOMIC DNA]</scope>
    <source>
        <strain evidence="2 3">CW2-9</strain>
    </source>
</reference>
<gene>
    <name evidence="2" type="ORF">FGF67_16520</name>
</gene>
<accession>A0A5C4SCZ6</accession>
<keyword evidence="1" id="KW-0812">Transmembrane</keyword>
<organism evidence="2 3">
    <name type="scientific">Allotamlana fucoidanivorans</name>
    <dbReference type="NCBI Taxonomy" id="2583814"/>
    <lineage>
        <taxon>Bacteria</taxon>
        <taxon>Pseudomonadati</taxon>
        <taxon>Bacteroidota</taxon>
        <taxon>Flavobacteriia</taxon>
        <taxon>Flavobacteriales</taxon>
        <taxon>Flavobacteriaceae</taxon>
        <taxon>Allotamlana</taxon>
    </lineage>
</organism>
<feature type="transmembrane region" description="Helical" evidence="1">
    <location>
        <begin position="176"/>
        <end position="199"/>
    </location>
</feature>
<sequence>MEYIYNPEELDNLAGNVLQQKATEIKQRFDYRRSYFHTLRNSISDIEQWTTLNDNLISFDKNKFNPWNQQWNNTLRSNNVNTIKQFFDRAVSFFQELEEEVGSIKPQYLNSDEVESLKEEVLKRIDEDMVSLKNDVTEQINNGITNVLDLKSELGLQKNFADNLKDVRKTSNITKYCFLGGFIISLIGIAGFLVFSYKLTYIQNLESYEKILVRLGAVSSLAILSYFLFQQFKLHQILHLKYTHLDNFLGGGATYINQLVSQDGDLKKITNKRLTEMFMEIDDTIGNAKQVQHPTDKYSESFKQTLDSVLGKVNDLAKTVKEIKNPTE</sequence>
<dbReference type="Proteomes" id="UP000308713">
    <property type="component" value="Unassembled WGS sequence"/>
</dbReference>
<comment type="caution">
    <text evidence="2">The sequence shown here is derived from an EMBL/GenBank/DDBJ whole genome shotgun (WGS) entry which is preliminary data.</text>
</comment>
<keyword evidence="1" id="KW-1133">Transmembrane helix</keyword>
<evidence type="ECO:0000313" key="3">
    <source>
        <dbReference type="Proteomes" id="UP000308713"/>
    </source>
</evidence>
<dbReference type="AlphaFoldDB" id="A0A5C4SCZ6"/>
<dbReference type="EMBL" id="VDCS01000030">
    <property type="protein sequence ID" value="TNJ41082.1"/>
    <property type="molecule type" value="Genomic_DNA"/>
</dbReference>
<feature type="transmembrane region" description="Helical" evidence="1">
    <location>
        <begin position="211"/>
        <end position="229"/>
    </location>
</feature>
<name>A0A5C4SCZ6_9FLAO</name>